<protein>
    <submittedName>
        <fullName evidence="2">Uncharacterized protein</fullName>
    </submittedName>
</protein>
<comment type="caution">
    <text evidence="2">The sequence shown here is derived from an EMBL/GenBank/DDBJ whole genome shotgun (WGS) entry which is preliminary data.</text>
</comment>
<name>B6XF91_9GAMM</name>
<dbReference type="EMBL" id="ABXW01000046">
    <property type="protein sequence ID" value="EEB46179.1"/>
    <property type="molecule type" value="Genomic_DNA"/>
</dbReference>
<dbReference type="AlphaFoldDB" id="B6XF91"/>
<reference evidence="2 3" key="1">
    <citation type="submission" date="2008-10" db="EMBL/GenBank/DDBJ databases">
        <title>Draft genome sequence of Providencia alcalifaciens (DSM 30120).</title>
        <authorList>
            <person name="Sudarsanam P."/>
            <person name="Ley R."/>
            <person name="Guruge J."/>
            <person name="Turnbaugh P.J."/>
            <person name="Mahowald M."/>
            <person name="Liep D."/>
            <person name="Gordon J."/>
        </authorList>
    </citation>
    <scope>NUCLEOTIDE SEQUENCE [LARGE SCALE GENOMIC DNA]</scope>
    <source>
        <strain evidence="2 3">DSM 30120</strain>
    </source>
</reference>
<accession>B6XF91</accession>
<organism evidence="2 3">
    <name type="scientific">Providencia alcalifaciens DSM 30120</name>
    <dbReference type="NCBI Taxonomy" id="520999"/>
    <lineage>
        <taxon>Bacteria</taxon>
        <taxon>Pseudomonadati</taxon>
        <taxon>Pseudomonadota</taxon>
        <taxon>Gammaproteobacteria</taxon>
        <taxon>Enterobacterales</taxon>
        <taxon>Morganellaceae</taxon>
        <taxon>Providencia</taxon>
    </lineage>
</organism>
<evidence type="ECO:0000313" key="3">
    <source>
        <dbReference type="Proteomes" id="UP000003729"/>
    </source>
</evidence>
<dbReference type="Proteomes" id="UP000003729">
    <property type="component" value="Unassembled WGS sequence"/>
</dbReference>
<evidence type="ECO:0000256" key="1">
    <source>
        <dbReference type="SAM" id="MobiDB-lite"/>
    </source>
</evidence>
<feature type="compositionally biased region" description="Polar residues" evidence="1">
    <location>
        <begin position="45"/>
        <end position="57"/>
    </location>
</feature>
<feature type="region of interest" description="Disordered" evidence="1">
    <location>
        <begin position="42"/>
        <end position="63"/>
    </location>
</feature>
<reference evidence="2 3" key="2">
    <citation type="submission" date="2008-10" db="EMBL/GenBank/DDBJ databases">
        <authorList>
            <person name="Fulton L."/>
            <person name="Clifton S."/>
            <person name="Fulton B."/>
            <person name="Xu J."/>
            <person name="Minx P."/>
            <person name="Pepin K.H."/>
            <person name="Johnson M."/>
            <person name="Bhonagiri V."/>
            <person name="Nash W.E."/>
            <person name="Mardis E.R."/>
            <person name="Wilson R.K."/>
        </authorList>
    </citation>
    <scope>NUCLEOTIDE SEQUENCE [LARGE SCALE GENOMIC DNA]</scope>
    <source>
        <strain evidence="2 3">DSM 30120</strain>
    </source>
</reference>
<proteinExistence type="predicted"/>
<gene>
    <name evidence="2" type="ORF">PROVALCAL_02023</name>
</gene>
<sequence>MLITLSDKGVSLIFDGGMASYYINGQLEGCIGDKSRIPSHISVADNRSNSQNSNQPTKPIAKI</sequence>
<evidence type="ECO:0000313" key="2">
    <source>
        <dbReference type="EMBL" id="EEB46179.1"/>
    </source>
</evidence>